<feature type="compositionally biased region" description="Basic and acidic residues" evidence="5">
    <location>
        <begin position="1060"/>
        <end position="1070"/>
    </location>
</feature>
<reference evidence="7" key="1">
    <citation type="submission" date="2019-04" db="EMBL/GenBank/DDBJ databases">
        <title>Sequencing of skin fungus with MAO and IRED activity.</title>
        <authorList>
            <person name="Marsaioli A.J."/>
            <person name="Bonatto J.M.C."/>
            <person name="Reis Junior O."/>
        </authorList>
    </citation>
    <scope>NUCLEOTIDE SEQUENCE</scope>
    <source>
        <strain evidence="7">28M1</strain>
    </source>
</reference>
<dbReference type="OrthoDB" id="3799617at2759"/>
<feature type="domain" description="Helicase ATP-binding" evidence="6">
    <location>
        <begin position="442"/>
        <end position="707"/>
    </location>
</feature>
<evidence type="ECO:0000313" key="8">
    <source>
        <dbReference type="Proteomes" id="UP000758155"/>
    </source>
</evidence>
<keyword evidence="1" id="KW-0547">Nucleotide-binding</keyword>
<dbReference type="InterPro" id="IPR000330">
    <property type="entry name" value="SNF2_N"/>
</dbReference>
<feature type="region of interest" description="Disordered" evidence="5">
    <location>
        <begin position="1040"/>
        <end position="1075"/>
    </location>
</feature>
<dbReference type="GO" id="GO:0006281">
    <property type="term" value="P:DNA repair"/>
    <property type="evidence" value="ECO:0007669"/>
    <property type="project" value="TreeGrafter"/>
</dbReference>
<dbReference type="InterPro" id="IPR014001">
    <property type="entry name" value="Helicase_ATP-bd"/>
</dbReference>
<comment type="caution">
    <text evidence="7">The sequence shown here is derived from an EMBL/GenBank/DDBJ whole genome shotgun (WGS) entry which is preliminary data.</text>
</comment>
<evidence type="ECO:0000256" key="4">
    <source>
        <dbReference type="ARBA" id="ARBA00022840"/>
    </source>
</evidence>
<sequence>MVDAGKASVGVKAPKRTRKDRIYEDKSKLREFLGFDTDQSFENWRDSTLVKQWWEIFNTNSIDKNLDTGKKVVDENNLIHRIREGERLGKRKYLAARTNPTYDDAEDYHAWLVFWLAEENTKDRNGCLWNRRLKQHEAWSAMHKFVLWAKRQRSRDAKKKKAKNAKKAIAQEDATEDKCSEEEADLNPEKGTAVIIWHQGMPDELELEENAGQAAIPQLCSHSILTFWAAVDAAVELPKHMQRRCFLGPKDGSSFRDAQILADKDPGDKKILFYLKTEPATIAEETTAVPETAIPTQDGHAHREASYREMVDEAAVAGADRLDMSVRLWRYNLMQAMAKEDDRVELKDVHLDLEGQRNRDAQGNSAEIQAIQVSGDSEAALEDEGGLPLSQIKDITAEEIEQYHERNKWIDNSEYQPQNHEEACRNLDIPNPEQPRIEGLLPSISLKMHQPTAINALVEFENSCVGGALNAEEVGLGKTVEIVGLLLHRLNQRKATIGRNESLSKALPTLIVLPQNLIEQWKEEIFEFTDREAVCVYYGPPRKSGDGKVVYVPKNEGKGRLTRDHSFFSGAEENSDVIVLTSYATWATRHGPGAQWDWLCEKRRSQASGKRPTKKETEKLLLNEGVTYHSVATEWPYQLHGLFERVILDEGHTIRHQSEDIGIEEFSGIMKFLQNPQLNDRQYLLEMGFTEELTTGTYENHGKVTFLESALFWKDPYLFGEDHPKAPLKYCAEAMDKYLFNKLYNKGFEFDTIEQGRRLSQVLKKVMLRRTHSSQLNGVPIGKTMSSVQRTIFECAFTDHERAYYDYMMADESTSLFKKGKKGKRDESVEWSTTAYRKWCLLASWLGFQYLLDYKASSLGSKRKTMTALTMLQDVQKGQKRLKEPKEKLLPLPKKTGPESIQNILEKHCTGSPKLRQLLPILAKIVVLLKEKALLWVNTPAQAEWLEQDSESTLKNLPNLLTQIYMDVWGNGDEKEQTHALGAFVLHEQQLFPSDDPQVKGLKLEPLGADDLLMQIQMQLSGRKPTTIVDALRKQVKAGLVPKKASPAKKAKPGKNGKGLKQDSSSKEPEDTAATKVFTEAAASVAPANVKVEAQKDPLWI</sequence>
<evidence type="ECO:0000259" key="6">
    <source>
        <dbReference type="SMART" id="SM00487"/>
    </source>
</evidence>
<feature type="region of interest" description="Disordered" evidence="5">
    <location>
        <begin position="157"/>
        <end position="186"/>
    </location>
</feature>
<evidence type="ECO:0000313" key="7">
    <source>
        <dbReference type="EMBL" id="KAF3043432.1"/>
    </source>
</evidence>
<evidence type="ECO:0000256" key="1">
    <source>
        <dbReference type="ARBA" id="ARBA00022741"/>
    </source>
</evidence>
<accession>A0A9P5C496</accession>
<dbReference type="GO" id="GO:0008094">
    <property type="term" value="F:ATP-dependent activity, acting on DNA"/>
    <property type="evidence" value="ECO:0007669"/>
    <property type="project" value="TreeGrafter"/>
</dbReference>
<dbReference type="SMART" id="SM00487">
    <property type="entry name" value="DEXDc"/>
    <property type="match status" value="1"/>
</dbReference>
<dbReference type="EMBL" id="SWKV01000012">
    <property type="protein sequence ID" value="KAF3043432.1"/>
    <property type="molecule type" value="Genomic_DNA"/>
</dbReference>
<keyword evidence="8" id="KW-1185">Reference proteome</keyword>
<feature type="compositionally biased region" description="Basic residues" evidence="5">
    <location>
        <begin position="1046"/>
        <end position="1055"/>
    </location>
</feature>
<dbReference type="SUPFAM" id="SSF52540">
    <property type="entry name" value="P-loop containing nucleoside triphosphate hydrolases"/>
    <property type="match status" value="1"/>
</dbReference>
<gene>
    <name evidence="7" type="ORF">E8E12_007269</name>
</gene>
<organism evidence="7 8">
    <name type="scientific">Didymella heteroderae</name>
    <dbReference type="NCBI Taxonomy" id="1769908"/>
    <lineage>
        <taxon>Eukaryota</taxon>
        <taxon>Fungi</taxon>
        <taxon>Dikarya</taxon>
        <taxon>Ascomycota</taxon>
        <taxon>Pezizomycotina</taxon>
        <taxon>Dothideomycetes</taxon>
        <taxon>Pleosporomycetidae</taxon>
        <taxon>Pleosporales</taxon>
        <taxon>Pleosporineae</taxon>
        <taxon>Didymellaceae</taxon>
        <taxon>Didymella</taxon>
    </lineage>
</organism>
<dbReference type="AlphaFoldDB" id="A0A9P5C496"/>
<keyword evidence="4" id="KW-0067">ATP-binding</keyword>
<dbReference type="GO" id="GO:0005524">
    <property type="term" value="F:ATP binding"/>
    <property type="evidence" value="ECO:0007669"/>
    <property type="project" value="UniProtKB-KW"/>
</dbReference>
<proteinExistence type="predicted"/>
<dbReference type="PANTHER" id="PTHR45626">
    <property type="entry name" value="TRANSCRIPTION TERMINATION FACTOR 2-RELATED"/>
    <property type="match status" value="1"/>
</dbReference>
<evidence type="ECO:0000256" key="2">
    <source>
        <dbReference type="ARBA" id="ARBA00022801"/>
    </source>
</evidence>
<dbReference type="Proteomes" id="UP000758155">
    <property type="component" value="Unassembled WGS sequence"/>
</dbReference>
<dbReference type="InterPro" id="IPR050628">
    <property type="entry name" value="SNF2_RAD54_helicase_TF"/>
</dbReference>
<dbReference type="GO" id="GO:0004386">
    <property type="term" value="F:helicase activity"/>
    <property type="evidence" value="ECO:0007669"/>
    <property type="project" value="UniProtKB-KW"/>
</dbReference>
<dbReference type="InterPro" id="IPR038718">
    <property type="entry name" value="SNF2-like_sf"/>
</dbReference>
<dbReference type="InterPro" id="IPR027417">
    <property type="entry name" value="P-loop_NTPase"/>
</dbReference>
<dbReference type="GO" id="GO:0005634">
    <property type="term" value="C:nucleus"/>
    <property type="evidence" value="ECO:0007669"/>
    <property type="project" value="TreeGrafter"/>
</dbReference>
<feature type="compositionally biased region" description="Acidic residues" evidence="5">
    <location>
        <begin position="173"/>
        <end position="186"/>
    </location>
</feature>
<protein>
    <recommendedName>
        <fullName evidence="6">Helicase ATP-binding domain-containing protein</fullName>
    </recommendedName>
</protein>
<evidence type="ECO:0000256" key="3">
    <source>
        <dbReference type="ARBA" id="ARBA00022806"/>
    </source>
</evidence>
<feature type="compositionally biased region" description="Basic residues" evidence="5">
    <location>
        <begin position="157"/>
        <end position="166"/>
    </location>
</feature>
<evidence type="ECO:0000256" key="5">
    <source>
        <dbReference type="SAM" id="MobiDB-lite"/>
    </source>
</evidence>
<dbReference type="GO" id="GO:0016787">
    <property type="term" value="F:hydrolase activity"/>
    <property type="evidence" value="ECO:0007669"/>
    <property type="project" value="UniProtKB-KW"/>
</dbReference>
<keyword evidence="2" id="KW-0378">Hydrolase</keyword>
<keyword evidence="3" id="KW-0347">Helicase</keyword>
<dbReference type="PANTHER" id="PTHR45626:SF17">
    <property type="entry name" value="HELICASE-LIKE TRANSCRIPTION FACTOR"/>
    <property type="match status" value="1"/>
</dbReference>
<name>A0A9P5C496_9PLEO</name>
<dbReference type="Pfam" id="PF00176">
    <property type="entry name" value="SNF2-rel_dom"/>
    <property type="match status" value="1"/>
</dbReference>
<dbReference type="Gene3D" id="3.40.50.10810">
    <property type="entry name" value="Tandem AAA-ATPase domain"/>
    <property type="match status" value="1"/>
</dbReference>